<dbReference type="AlphaFoldDB" id="A0A1G5FD08"/>
<protein>
    <submittedName>
        <fullName evidence="2">Helix-turn-helix</fullName>
    </submittedName>
</protein>
<dbReference type="Pfam" id="PF01381">
    <property type="entry name" value="HTH_3"/>
    <property type="match status" value="1"/>
</dbReference>
<dbReference type="InterPro" id="IPR010982">
    <property type="entry name" value="Lambda_DNA-bd_dom_sf"/>
</dbReference>
<dbReference type="InterPro" id="IPR001387">
    <property type="entry name" value="Cro/C1-type_HTH"/>
</dbReference>
<keyword evidence="3" id="KW-1185">Reference proteome</keyword>
<dbReference type="EMBL" id="FMVF01000005">
    <property type="protein sequence ID" value="SCY37067.1"/>
    <property type="molecule type" value="Genomic_DNA"/>
</dbReference>
<dbReference type="RefSeq" id="WP_091141446.1">
    <property type="nucleotide sequence ID" value="NZ_FMVF01000005.1"/>
</dbReference>
<gene>
    <name evidence="2" type="ORF">SAMN02927903_01255</name>
</gene>
<evidence type="ECO:0000259" key="1">
    <source>
        <dbReference type="PROSITE" id="PS50943"/>
    </source>
</evidence>
<dbReference type="SUPFAM" id="SSF47413">
    <property type="entry name" value="lambda repressor-like DNA-binding domains"/>
    <property type="match status" value="1"/>
</dbReference>
<dbReference type="PROSITE" id="PS50943">
    <property type="entry name" value="HTH_CROC1"/>
    <property type="match status" value="1"/>
</dbReference>
<sequence>MKKQNSLRTLLGLSQQDMAMLLNVTRGQYSMYECGHRNLPHHAAQLLSELLLHANAPQTVQKQSNAHDTERHHLEALLRENQYQQLLLEKKTKALEKKHNASLHAGRVVDFVKARNAQRKNNDRPLAVPARKASANDDYVKMGIDFEIKRELLVYEKKLLEQKIKDMARLRGDV</sequence>
<reference evidence="2 3" key="1">
    <citation type="submission" date="2016-10" db="EMBL/GenBank/DDBJ databases">
        <authorList>
            <person name="de Groot N.N."/>
        </authorList>
    </citation>
    <scope>NUCLEOTIDE SEQUENCE [LARGE SCALE GENOMIC DNA]</scope>
    <source>
        <strain evidence="2 3">CGMCC 1.7031</strain>
    </source>
</reference>
<organism evidence="2 3">
    <name type="scientific">Flavobacterium caeni</name>
    <dbReference type="NCBI Taxonomy" id="490189"/>
    <lineage>
        <taxon>Bacteria</taxon>
        <taxon>Pseudomonadati</taxon>
        <taxon>Bacteroidota</taxon>
        <taxon>Flavobacteriia</taxon>
        <taxon>Flavobacteriales</taxon>
        <taxon>Flavobacteriaceae</taxon>
        <taxon>Flavobacterium</taxon>
    </lineage>
</organism>
<accession>A0A1G5FD08</accession>
<dbReference type="Proteomes" id="UP000199354">
    <property type="component" value="Unassembled WGS sequence"/>
</dbReference>
<dbReference type="OrthoDB" id="1359946at2"/>
<dbReference type="GO" id="GO:0003677">
    <property type="term" value="F:DNA binding"/>
    <property type="evidence" value="ECO:0007669"/>
    <property type="project" value="InterPro"/>
</dbReference>
<proteinExistence type="predicted"/>
<evidence type="ECO:0000313" key="2">
    <source>
        <dbReference type="EMBL" id="SCY37067.1"/>
    </source>
</evidence>
<feature type="domain" description="HTH cro/C1-type" evidence="1">
    <location>
        <begin position="7"/>
        <end position="51"/>
    </location>
</feature>
<dbReference type="Gene3D" id="1.10.260.40">
    <property type="entry name" value="lambda repressor-like DNA-binding domains"/>
    <property type="match status" value="1"/>
</dbReference>
<name>A0A1G5FD08_9FLAO</name>
<evidence type="ECO:0000313" key="3">
    <source>
        <dbReference type="Proteomes" id="UP000199354"/>
    </source>
</evidence>